<dbReference type="InterPro" id="IPR050680">
    <property type="entry name" value="YpeA/RimI_acetyltransf"/>
</dbReference>
<sequence length="160" mass="18320">MISKTKVFKPLIRKAGFDDLDVIHSLDQRLFPPGIRFDIEMFYFHLVDSASTILIAEEKDFIGGFVIFERLSPKVGIIVTIDVTPELQGRGIGAKLMGAVSKLAERSGLRWIILQVSTENLVARRFYEKQGYVVTRLLKGYYQGREDAWEMKRKLVNQPL</sequence>
<dbReference type="CDD" id="cd04301">
    <property type="entry name" value="NAT_SF"/>
    <property type="match status" value="1"/>
</dbReference>
<dbReference type="PANTHER" id="PTHR43420">
    <property type="entry name" value="ACETYLTRANSFERASE"/>
    <property type="match status" value="1"/>
</dbReference>
<dbReference type="Gene3D" id="3.40.630.30">
    <property type="match status" value="1"/>
</dbReference>
<dbReference type="GO" id="GO:0016747">
    <property type="term" value="F:acyltransferase activity, transferring groups other than amino-acyl groups"/>
    <property type="evidence" value="ECO:0007669"/>
    <property type="project" value="InterPro"/>
</dbReference>
<proteinExistence type="predicted"/>
<dbReference type="SUPFAM" id="SSF55729">
    <property type="entry name" value="Acyl-CoA N-acyltransferases (Nat)"/>
    <property type="match status" value="1"/>
</dbReference>
<organism evidence="4">
    <name type="scientific">hydrothermal vent metagenome</name>
    <dbReference type="NCBI Taxonomy" id="652676"/>
    <lineage>
        <taxon>unclassified sequences</taxon>
        <taxon>metagenomes</taxon>
        <taxon>ecological metagenomes</taxon>
    </lineage>
</organism>
<dbReference type="InterPro" id="IPR000182">
    <property type="entry name" value="GNAT_dom"/>
</dbReference>
<reference evidence="4" key="1">
    <citation type="submission" date="2018-06" db="EMBL/GenBank/DDBJ databases">
        <authorList>
            <person name="Zhirakovskaya E."/>
        </authorList>
    </citation>
    <scope>NUCLEOTIDE SEQUENCE</scope>
</reference>
<keyword evidence="2" id="KW-0012">Acyltransferase</keyword>
<dbReference type="InterPro" id="IPR016181">
    <property type="entry name" value="Acyl_CoA_acyltransferase"/>
</dbReference>
<feature type="domain" description="N-acetyltransferase" evidence="3">
    <location>
        <begin position="10"/>
        <end position="156"/>
    </location>
</feature>
<evidence type="ECO:0000313" key="4">
    <source>
        <dbReference type="EMBL" id="VAX25230.1"/>
    </source>
</evidence>
<evidence type="ECO:0000256" key="2">
    <source>
        <dbReference type="ARBA" id="ARBA00023315"/>
    </source>
</evidence>
<name>A0A3B1CRB4_9ZZZZ</name>
<keyword evidence="1" id="KW-0808">Transferase</keyword>
<gene>
    <name evidence="4" type="ORF">MNBD_NITROSPINAE03-1656</name>
</gene>
<dbReference type="EMBL" id="UOGB01000322">
    <property type="protein sequence ID" value="VAX25230.1"/>
    <property type="molecule type" value="Genomic_DNA"/>
</dbReference>
<evidence type="ECO:0000256" key="1">
    <source>
        <dbReference type="ARBA" id="ARBA00022679"/>
    </source>
</evidence>
<protein>
    <recommendedName>
        <fullName evidence="3">N-acetyltransferase domain-containing protein</fullName>
    </recommendedName>
</protein>
<evidence type="ECO:0000259" key="3">
    <source>
        <dbReference type="PROSITE" id="PS51186"/>
    </source>
</evidence>
<dbReference type="AlphaFoldDB" id="A0A3B1CRB4"/>
<dbReference type="Pfam" id="PF00583">
    <property type="entry name" value="Acetyltransf_1"/>
    <property type="match status" value="1"/>
</dbReference>
<accession>A0A3B1CRB4</accession>
<dbReference type="PANTHER" id="PTHR43420:SF12">
    <property type="entry name" value="N-ACETYLTRANSFERASE DOMAIN-CONTAINING PROTEIN"/>
    <property type="match status" value="1"/>
</dbReference>
<dbReference type="PROSITE" id="PS51186">
    <property type="entry name" value="GNAT"/>
    <property type="match status" value="1"/>
</dbReference>